<organism evidence="2 3">
    <name type="scientific">Microlunatus antarcticus</name>
    <dbReference type="NCBI Taxonomy" id="53388"/>
    <lineage>
        <taxon>Bacteria</taxon>
        <taxon>Bacillati</taxon>
        <taxon>Actinomycetota</taxon>
        <taxon>Actinomycetes</taxon>
        <taxon>Propionibacteriales</taxon>
        <taxon>Propionibacteriaceae</taxon>
        <taxon>Microlunatus</taxon>
    </lineage>
</organism>
<dbReference type="RefSeq" id="WP_183337981.1">
    <property type="nucleotide sequence ID" value="NZ_JACHZG010000001.1"/>
</dbReference>
<dbReference type="CDD" id="cd00293">
    <property type="entry name" value="USP-like"/>
    <property type="match status" value="1"/>
</dbReference>
<sequence>MNDHQQARSIIVGVVPGQPDAVLLQAARFARRFDATLVCANVDLMCYVVHEHPDGSVDARQIDPDMADITAPSFDSGLADHIRRVLRGEQVEVTFRQLAGDSADALGRLAETLQAEMIVVGTRKQGIGASVREYFGGSVAVHLVHRQNRCVVVVPIAPVPAGQRLPWEEVGVS</sequence>
<dbReference type="EMBL" id="JACHZG010000001">
    <property type="protein sequence ID" value="MBB3327035.1"/>
    <property type="molecule type" value="Genomic_DNA"/>
</dbReference>
<evidence type="ECO:0000259" key="1">
    <source>
        <dbReference type="Pfam" id="PF00582"/>
    </source>
</evidence>
<comment type="caution">
    <text evidence="2">The sequence shown here is derived from an EMBL/GenBank/DDBJ whole genome shotgun (WGS) entry which is preliminary data.</text>
</comment>
<dbReference type="Gene3D" id="3.40.50.620">
    <property type="entry name" value="HUPs"/>
    <property type="match status" value="1"/>
</dbReference>
<reference evidence="2 3" key="1">
    <citation type="submission" date="2020-08" db="EMBL/GenBank/DDBJ databases">
        <title>Sequencing the genomes of 1000 actinobacteria strains.</title>
        <authorList>
            <person name="Klenk H.-P."/>
        </authorList>
    </citation>
    <scope>NUCLEOTIDE SEQUENCE [LARGE SCALE GENOMIC DNA]</scope>
    <source>
        <strain evidence="2 3">DSM 11053</strain>
    </source>
</reference>
<dbReference type="Pfam" id="PF00582">
    <property type="entry name" value="Usp"/>
    <property type="match status" value="1"/>
</dbReference>
<feature type="domain" description="UspA" evidence="1">
    <location>
        <begin position="8"/>
        <end position="155"/>
    </location>
</feature>
<dbReference type="InterPro" id="IPR014729">
    <property type="entry name" value="Rossmann-like_a/b/a_fold"/>
</dbReference>
<dbReference type="AlphaFoldDB" id="A0A7W5P6Z1"/>
<accession>A0A7W5P6Z1</accession>
<evidence type="ECO:0000313" key="3">
    <source>
        <dbReference type="Proteomes" id="UP000565572"/>
    </source>
</evidence>
<evidence type="ECO:0000313" key="2">
    <source>
        <dbReference type="EMBL" id="MBB3327035.1"/>
    </source>
</evidence>
<name>A0A7W5P6Z1_9ACTN</name>
<dbReference type="SUPFAM" id="SSF52402">
    <property type="entry name" value="Adenine nucleotide alpha hydrolases-like"/>
    <property type="match status" value="1"/>
</dbReference>
<keyword evidence="3" id="KW-1185">Reference proteome</keyword>
<dbReference type="Proteomes" id="UP000565572">
    <property type="component" value="Unassembled WGS sequence"/>
</dbReference>
<protein>
    <submittedName>
        <fullName evidence="2">Nucleotide-binding universal stress UspA family protein</fullName>
    </submittedName>
</protein>
<dbReference type="InterPro" id="IPR006016">
    <property type="entry name" value="UspA"/>
</dbReference>
<proteinExistence type="predicted"/>
<gene>
    <name evidence="2" type="ORF">FHX39_001979</name>
</gene>